<evidence type="ECO:0000313" key="2">
    <source>
        <dbReference type="Proteomes" id="UP000799754"/>
    </source>
</evidence>
<accession>A0ACB6RJ92</accession>
<evidence type="ECO:0000313" key="1">
    <source>
        <dbReference type="EMBL" id="KAF2621888.1"/>
    </source>
</evidence>
<sequence length="284" mass="32249">MAEEEPTPKTGPGRKVPLRVLVLGLPRTSTTSLISALRQLGYNPYTMRSLMENPSNIPVWQEAVNSTQYASGLPLTINDILSDYDSVADLPGCMFAQQLIEAYPDAKVILTTRRYEDWEKSMQESIWVLFTWRLFEICRILGVSRMAPLIRLLHSLFGMHNGNQYGGYETRRAYEAHNERVRESVGSERLLEIDVDGGSGWGELCGFLGVERPKDVEYPRFKEDMAMRAGLEQTWFSMVRYLVLMVVLPGVVLIAGGLLYLYADDLRSARDQWVIAPLKDYLNS</sequence>
<organism evidence="1 2">
    <name type="scientific">Macroventuria anomochaeta</name>
    <dbReference type="NCBI Taxonomy" id="301207"/>
    <lineage>
        <taxon>Eukaryota</taxon>
        <taxon>Fungi</taxon>
        <taxon>Dikarya</taxon>
        <taxon>Ascomycota</taxon>
        <taxon>Pezizomycotina</taxon>
        <taxon>Dothideomycetes</taxon>
        <taxon>Pleosporomycetidae</taxon>
        <taxon>Pleosporales</taxon>
        <taxon>Pleosporineae</taxon>
        <taxon>Didymellaceae</taxon>
        <taxon>Macroventuria</taxon>
    </lineage>
</organism>
<reference evidence="1" key="1">
    <citation type="journal article" date="2020" name="Stud. Mycol.">
        <title>101 Dothideomycetes genomes: a test case for predicting lifestyles and emergence of pathogens.</title>
        <authorList>
            <person name="Haridas S."/>
            <person name="Albert R."/>
            <person name="Binder M."/>
            <person name="Bloem J."/>
            <person name="Labutti K."/>
            <person name="Salamov A."/>
            <person name="Andreopoulos B."/>
            <person name="Baker S."/>
            <person name="Barry K."/>
            <person name="Bills G."/>
            <person name="Bluhm B."/>
            <person name="Cannon C."/>
            <person name="Castanera R."/>
            <person name="Culley D."/>
            <person name="Daum C."/>
            <person name="Ezra D."/>
            <person name="Gonzalez J."/>
            <person name="Henrissat B."/>
            <person name="Kuo A."/>
            <person name="Liang C."/>
            <person name="Lipzen A."/>
            <person name="Lutzoni F."/>
            <person name="Magnuson J."/>
            <person name="Mondo S."/>
            <person name="Nolan M."/>
            <person name="Ohm R."/>
            <person name="Pangilinan J."/>
            <person name="Park H.-J."/>
            <person name="Ramirez L."/>
            <person name="Alfaro M."/>
            <person name="Sun H."/>
            <person name="Tritt A."/>
            <person name="Yoshinaga Y."/>
            <person name="Zwiers L.-H."/>
            <person name="Turgeon B."/>
            <person name="Goodwin S."/>
            <person name="Spatafora J."/>
            <person name="Crous P."/>
            <person name="Grigoriev I."/>
        </authorList>
    </citation>
    <scope>NUCLEOTIDE SEQUENCE</scope>
    <source>
        <strain evidence="1">CBS 525.71</strain>
    </source>
</reference>
<protein>
    <submittedName>
        <fullName evidence="1">Uncharacterized protein</fullName>
    </submittedName>
</protein>
<comment type="caution">
    <text evidence="1">The sequence shown here is derived from an EMBL/GenBank/DDBJ whole genome shotgun (WGS) entry which is preliminary data.</text>
</comment>
<proteinExistence type="predicted"/>
<keyword evidence="2" id="KW-1185">Reference proteome</keyword>
<name>A0ACB6RJ92_9PLEO</name>
<gene>
    <name evidence="1" type="ORF">BU25DRAFT_495451</name>
</gene>
<dbReference type="Proteomes" id="UP000799754">
    <property type="component" value="Unassembled WGS sequence"/>
</dbReference>
<dbReference type="EMBL" id="MU006750">
    <property type="protein sequence ID" value="KAF2621888.1"/>
    <property type="molecule type" value="Genomic_DNA"/>
</dbReference>